<evidence type="ECO:0000256" key="1">
    <source>
        <dbReference type="ARBA" id="ARBA00022722"/>
    </source>
</evidence>
<evidence type="ECO:0000256" key="3">
    <source>
        <dbReference type="ARBA" id="ARBA00022839"/>
    </source>
</evidence>
<evidence type="ECO:0000313" key="6">
    <source>
        <dbReference type="Proteomes" id="UP000325778"/>
    </source>
</evidence>
<keyword evidence="5" id="KW-0614">Plasmid</keyword>
<dbReference type="RefSeq" id="WP_081106515.1">
    <property type="nucleotide sequence ID" value="NZ_CP045561.1"/>
</dbReference>
<geneLocation type="plasmid" evidence="5 6">
    <name>pAC1530</name>
</geneLocation>
<reference evidence="5 6" key="1">
    <citation type="journal article" date="2021" name="MSphere">
        <title>Complete Genome Sequencing of Acinetobacter baumannii AC1633 and Acinetobacter nosocomialis AC1530 Unveils a Large Multidrug-Resistant Plasmid Encoding the NDM-1 and OXA-58 Carbapenemases.</title>
        <authorList>
            <person name="Alattraqchi A.G."/>
            <person name="Mohd Rani F."/>
            <person name="A. Rahman N.I."/>
            <person name="Ismail S."/>
            <person name="Cleary D.W."/>
            <person name="Clarke S.C."/>
            <person name="Yeo C.C."/>
        </authorList>
    </citation>
    <scope>NUCLEOTIDE SEQUENCE [LARGE SCALE GENOMIC DNA]</scope>
    <source>
        <strain evidence="5 6">AC1530</strain>
        <plasmid evidence="5">pAC1530</plasmid>
    </source>
</reference>
<proteinExistence type="predicted"/>
<dbReference type="InterPro" id="IPR013520">
    <property type="entry name" value="Ribonucl_H"/>
</dbReference>
<gene>
    <name evidence="5" type="ORF">GD578_20010</name>
</gene>
<keyword evidence="1" id="KW-0540">Nuclease</keyword>
<dbReference type="PANTHER" id="PTHR30231">
    <property type="entry name" value="DNA POLYMERASE III SUBUNIT EPSILON"/>
    <property type="match status" value="1"/>
</dbReference>
<sequence>MNTISDDQSLCYTATRLRSEFKLRPKKDAPITRSYKNEYGTICKLYKLSDCEPIRIRAATSEKQMKAQEALSIHSKLKSKRMIASQKAHALLQLEPLFLDTETTGLDRKAQIIEIAVTDALGNVLFESRLKPSVPIHRGAFGVHGITLADLTDAPTWPEIAEDLKELLSNRLCVIYNKEFDDRLIFQTASAFDDPIEWWSENDKKCAMKLAAECFGSTNRYGSISLENAIAQAGVIYMGAAHSAAVDAKATADLVRSIAQLHLELEKQVTE</sequence>
<dbReference type="SUPFAM" id="SSF53098">
    <property type="entry name" value="Ribonuclease H-like"/>
    <property type="match status" value="1"/>
</dbReference>
<dbReference type="GO" id="GO:0003676">
    <property type="term" value="F:nucleic acid binding"/>
    <property type="evidence" value="ECO:0007669"/>
    <property type="project" value="InterPro"/>
</dbReference>
<dbReference type="AlphaFoldDB" id="A0AB37D2J3"/>
<accession>A0AB37D2J3</accession>
<dbReference type="Gene3D" id="3.30.420.10">
    <property type="entry name" value="Ribonuclease H-like superfamily/Ribonuclease H"/>
    <property type="match status" value="1"/>
</dbReference>
<dbReference type="CDD" id="cd06127">
    <property type="entry name" value="DEDDh"/>
    <property type="match status" value="1"/>
</dbReference>
<protein>
    <submittedName>
        <fullName evidence="5">3'-5' exonuclease</fullName>
    </submittedName>
</protein>
<dbReference type="GO" id="GO:0006259">
    <property type="term" value="P:DNA metabolic process"/>
    <property type="evidence" value="ECO:0007669"/>
    <property type="project" value="UniProtKB-ARBA"/>
</dbReference>
<dbReference type="Pfam" id="PF00929">
    <property type="entry name" value="RNase_T"/>
    <property type="match status" value="1"/>
</dbReference>
<evidence type="ECO:0000313" key="5">
    <source>
        <dbReference type="EMBL" id="QGA46164.1"/>
    </source>
</evidence>
<evidence type="ECO:0000259" key="4">
    <source>
        <dbReference type="SMART" id="SM00479"/>
    </source>
</evidence>
<organism evidence="5 6">
    <name type="scientific">Acinetobacter nosocomialis</name>
    <dbReference type="NCBI Taxonomy" id="106654"/>
    <lineage>
        <taxon>Bacteria</taxon>
        <taxon>Pseudomonadati</taxon>
        <taxon>Pseudomonadota</taxon>
        <taxon>Gammaproteobacteria</taxon>
        <taxon>Moraxellales</taxon>
        <taxon>Moraxellaceae</taxon>
        <taxon>Acinetobacter</taxon>
        <taxon>Acinetobacter calcoaceticus/baumannii complex</taxon>
    </lineage>
</organism>
<dbReference type="EMBL" id="CP045561">
    <property type="protein sequence ID" value="QGA46164.1"/>
    <property type="molecule type" value="Genomic_DNA"/>
</dbReference>
<dbReference type="SMART" id="SM00479">
    <property type="entry name" value="EXOIII"/>
    <property type="match status" value="1"/>
</dbReference>
<dbReference type="PANTHER" id="PTHR30231:SF4">
    <property type="entry name" value="PROTEIN NEN2"/>
    <property type="match status" value="1"/>
</dbReference>
<keyword evidence="2" id="KW-0378">Hydrolase</keyword>
<keyword evidence="3 5" id="KW-0269">Exonuclease</keyword>
<dbReference type="GO" id="GO:0008408">
    <property type="term" value="F:3'-5' exonuclease activity"/>
    <property type="evidence" value="ECO:0007669"/>
    <property type="project" value="TreeGrafter"/>
</dbReference>
<evidence type="ECO:0000256" key="2">
    <source>
        <dbReference type="ARBA" id="ARBA00022801"/>
    </source>
</evidence>
<dbReference type="InterPro" id="IPR012337">
    <property type="entry name" value="RNaseH-like_sf"/>
</dbReference>
<dbReference type="InterPro" id="IPR036397">
    <property type="entry name" value="RNaseH_sf"/>
</dbReference>
<feature type="domain" description="Exonuclease" evidence="4">
    <location>
        <begin position="95"/>
        <end position="264"/>
    </location>
</feature>
<name>A0AB37D2J3_ACINO</name>
<dbReference type="Proteomes" id="UP000325778">
    <property type="component" value="Plasmid pAC1530"/>
</dbReference>